<evidence type="ECO:0000313" key="2">
    <source>
        <dbReference type="EMBL" id="MCW4094493.1"/>
    </source>
</evidence>
<proteinExistence type="predicted"/>
<evidence type="ECO:0000313" key="4">
    <source>
        <dbReference type="Proteomes" id="UP000283872"/>
    </source>
</evidence>
<sequence>MTEQQKQAIIESGKQYFRSIIIPNHLKNLNKLHLSSFDINPFLINYLAAFIKEDSQIIGLAKALVYPYIYDKVIDASSEQNVQSLVSLLQEVTGGASNFDGIDFEFVDAVDGRRKFCQFKAGVKTINKDDIASVLCYFKPLISQPSLDLQFEDLVVGVLYGEKDNLSDYYKTIATHYPVLCGSDFWQHLTGDKNFYARLLKAMGEVLDLGDFEGSELIQAPIEEIAEEIKQECCLIL</sequence>
<dbReference type="EMBL" id="JAPDUS010000031">
    <property type="protein sequence ID" value="MCW4094493.1"/>
    <property type="molecule type" value="Genomic_DNA"/>
</dbReference>
<dbReference type="Gene3D" id="3.40.1560.10">
    <property type="entry name" value="type ii restriction endonuclease, domain 2"/>
    <property type="match status" value="1"/>
</dbReference>
<comment type="caution">
    <text evidence="3">The sequence shown here is derived from an EMBL/GenBank/DDBJ whole genome shotgun (WGS) entry which is preliminary data.</text>
</comment>
<reference evidence="3 4" key="1">
    <citation type="submission" date="2018-08" db="EMBL/GenBank/DDBJ databases">
        <title>A genome reference for cultivated species of the human gut microbiota.</title>
        <authorList>
            <person name="Zou Y."/>
            <person name="Xue W."/>
            <person name="Luo G."/>
        </authorList>
    </citation>
    <scope>NUCLEOTIDE SEQUENCE [LARGE SCALE GENOMIC DNA]</scope>
    <source>
        <strain evidence="3 4">AF24-12</strain>
    </source>
</reference>
<protein>
    <submittedName>
        <fullName evidence="2 3">Restriction endonuclease</fullName>
    </submittedName>
</protein>
<name>A0A3E5DJ29_9BACT</name>
<organism evidence="3 4">
    <name type="scientific">Segatella copri</name>
    <dbReference type="NCBI Taxonomy" id="165179"/>
    <lineage>
        <taxon>Bacteria</taxon>
        <taxon>Pseudomonadati</taxon>
        <taxon>Bacteroidota</taxon>
        <taxon>Bacteroidia</taxon>
        <taxon>Bacteroidales</taxon>
        <taxon>Prevotellaceae</taxon>
        <taxon>Segatella</taxon>
    </lineage>
</organism>
<dbReference type="Pfam" id="PF14511">
    <property type="entry name" value="RE_EcoO109I"/>
    <property type="match status" value="1"/>
</dbReference>
<dbReference type="RefSeq" id="WP_117588194.1">
    <property type="nucleotide sequence ID" value="NZ_JAPDUQ010000002.1"/>
</dbReference>
<dbReference type="Proteomes" id="UP001209074">
    <property type="component" value="Unassembled WGS sequence"/>
</dbReference>
<dbReference type="GO" id="GO:0004519">
    <property type="term" value="F:endonuclease activity"/>
    <property type="evidence" value="ECO:0007669"/>
    <property type="project" value="UniProtKB-KW"/>
</dbReference>
<accession>A0A3E5DJ29</accession>
<keyword evidence="3" id="KW-0540">Nuclease</keyword>
<feature type="domain" description="Type II restriction endonuclease EcoO109IR" evidence="1">
    <location>
        <begin position="86"/>
        <end position="205"/>
    </location>
</feature>
<dbReference type="InterPro" id="IPR012297">
    <property type="entry name" value="EcoO109IR_cat_dom_sf"/>
</dbReference>
<dbReference type="SUPFAM" id="SSF52980">
    <property type="entry name" value="Restriction endonuclease-like"/>
    <property type="match status" value="1"/>
</dbReference>
<reference evidence="2" key="2">
    <citation type="submission" date="2022-11" db="EMBL/GenBank/DDBJ databases">
        <title>Genomic repertoires linked with pathogenic potency of arthritogenic Prevotella copri isolated from the gut of rheumatoid arthritis patients.</title>
        <authorList>
            <person name="Nii T."/>
            <person name="Maeda Y."/>
            <person name="Motooka D."/>
            <person name="Naito M."/>
            <person name="Matsumoto Y."/>
            <person name="Ogawa T."/>
            <person name="Oguro-Igashira E."/>
            <person name="Kishikawa T."/>
            <person name="Yamashita M."/>
            <person name="Koizumi S."/>
            <person name="Kurakawa T."/>
            <person name="Okumura R."/>
            <person name="Kayama H."/>
            <person name="Murakami M."/>
            <person name="Sakaguchi T."/>
            <person name="Das B."/>
            <person name="Nakamura S."/>
            <person name="Okada Y."/>
            <person name="Kumanogoh A."/>
            <person name="Takeda K."/>
        </authorList>
    </citation>
    <scope>NUCLEOTIDE SEQUENCE</scope>
    <source>
        <strain evidence="2">N016-13</strain>
    </source>
</reference>
<keyword evidence="3" id="KW-0255">Endonuclease</keyword>
<evidence type="ECO:0000259" key="1">
    <source>
        <dbReference type="Pfam" id="PF14511"/>
    </source>
</evidence>
<dbReference type="InterPro" id="IPR011335">
    <property type="entry name" value="Restrct_endonuc-II-like"/>
</dbReference>
<dbReference type="AlphaFoldDB" id="A0A3E5DJ29"/>
<evidence type="ECO:0000313" key="3">
    <source>
        <dbReference type="EMBL" id="RGS08815.1"/>
    </source>
</evidence>
<gene>
    <name evidence="3" type="ORF">DWY11_16075</name>
    <name evidence="2" type="ORF">ONT05_13250</name>
</gene>
<dbReference type="InterPro" id="IPR032793">
    <property type="entry name" value="RE_EcoO109IR"/>
</dbReference>
<keyword evidence="3" id="KW-0378">Hydrolase</keyword>
<dbReference type="Proteomes" id="UP000283872">
    <property type="component" value="Unassembled WGS sequence"/>
</dbReference>
<dbReference type="EMBL" id="QRVA01000094">
    <property type="protein sequence ID" value="RGS08815.1"/>
    <property type="molecule type" value="Genomic_DNA"/>
</dbReference>